<comment type="caution">
    <text evidence="1">The sequence shown here is derived from an EMBL/GenBank/DDBJ whole genome shotgun (WGS) entry which is preliminary data.</text>
</comment>
<dbReference type="Proteomes" id="UP000616114">
    <property type="component" value="Unassembled WGS sequence"/>
</dbReference>
<keyword evidence="2" id="KW-1185">Reference proteome</keyword>
<dbReference type="RefSeq" id="WP_229745001.1">
    <property type="nucleotide sequence ID" value="NZ_BMFY01000006.1"/>
</dbReference>
<evidence type="ECO:0000313" key="1">
    <source>
        <dbReference type="EMBL" id="GGA13806.1"/>
    </source>
</evidence>
<accession>A0A8J2XKE4</accession>
<name>A0A8J2XKE4_9MICO</name>
<evidence type="ECO:0008006" key="3">
    <source>
        <dbReference type="Google" id="ProtNLM"/>
    </source>
</evidence>
<reference evidence="1" key="2">
    <citation type="submission" date="2020-09" db="EMBL/GenBank/DDBJ databases">
        <authorList>
            <person name="Sun Q."/>
            <person name="Zhou Y."/>
        </authorList>
    </citation>
    <scope>NUCLEOTIDE SEQUENCE</scope>
    <source>
        <strain evidence="1">CGMCC 1.12785</strain>
    </source>
</reference>
<dbReference type="AlphaFoldDB" id="A0A8J2XKE4"/>
<proteinExistence type="predicted"/>
<sequence length="199" mass="21481">MNEAPRFRRPLALATLEGLRTDLDTATRVEAAHATAAMLVSRGQREADEESVRRFVHLAEEIGLEVIADMWATAPAVSLPGALWRLYVIREWIHSAPSQVAAEFQAGQGRLDVDQVISGVENPPGPDSVRTAADEILAGVFTGDLGMTLLRAAAFVRIVALGRAALHRRGEAQRGPEGLQAMATDLQHCALAWRSGDLD</sequence>
<organism evidence="1 2">
    <name type="scientific">Sediminivirga luteola</name>
    <dbReference type="NCBI Taxonomy" id="1774748"/>
    <lineage>
        <taxon>Bacteria</taxon>
        <taxon>Bacillati</taxon>
        <taxon>Actinomycetota</taxon>
        <taxon>Actinomycetes</taxon>
        <taxon>Micrococcales</taxon>
        <taxon>Brevibacteriaceae</taxon>
        <taxon>Sediminivirga</taxon>
    </lineage>
</organism>
<protein>
    <recommendedName>
        <fullName evidence="3">DNA-directed RNA polymerase subunit beta</fullName>
    </recommendedName>
</protein>
<gene>
    <name evidence="1" type="ORF">GCM10011333_15880</name>
</gene>
<dbReference type="EMBL" id="BMFY01000006">
    <property type="protein sequence ID" value="GGA13806.1"/>
    <property type="molecule type" value="Genomic_DNA"/>
</dbReference>
<evidence type="ECO:0000313" key="2">
    <source>
        <dbReference type="Proteomes" id="UP000616114"/>
    </source>
</evidence>
<reference evidence="1" key="1">
    <citation type="journal article" date="2014" name="Int. J. Syst. Evol. Microbiol.">
        <title>Complete genome sequence of Corynebacterium casei LMG S-19264T (=DSM 44701T), isolated from a smear-ripened cheese.</title>
        <authorList>
            <consortium name="US DOE Joint Genome Institute (JGI-PGF)"/>
            <person name="Walter F."/>
            <person name="Albersmeier A."/>
            <person name="Kalinowski J."/>
            <person name="Ruckert C."/>
        </authorList>
    </citation>
    <scope>NUCLEOTIDE SEQUENCE</scope>
    <source>
        <strain evidence="1">CGMCC 1.12785</strain>
    </source>
</reference>